<proteinExistence type="predicted"/>
<dbReference type="EMBL" id="CM042027">
    <property type="protein sequence ID" value="KAI3800501.1"/>
    <property type="molecule type" value="Genomic_DNA"/>
</dbReference>
<comment type="caution">
    <text evidence="1">The sequence shown here is derived from an EMBL/GenBank/DDBJ whole genome shotgun (WGS) entry which is preliminary data.</text>
</comment>
<accession>A0ACB9HZ46</accession>
<keyword evidence="2" id="KW-1185">Reference proteome</keyword>
<reference evidence="1 2" key="2">
    <citation type="journal article" date="2022" name="Mol. Ecol. Resour.">
        <title>The genomes of chicory, endive, great burdock and yacon provide insights into Asteraceae paleo-polyploidization history and plant inulin production.</title>
        <authorList>
            <person name="Fan W."/>
            <person name="Wang S."/>
            <person name="Wang H."/>
            <person name="Wang A."/>
            <person name="Jiang F."/>
            <person name="Liu H."/>
            <person name="Zhao H."/>
            <person name="Xu D."/>
            <person name="Zhang Y."/>
        </authorList>
    </citation>
    <scope>NUCLEOTIDE SEQUENCE [LARGE SCALE GENOMIC DNA]</scope>
    <source>
        <strain evidence="2">cv. Yunnan</strain>
        <tissue evidence="1">Leaves</tissue>
    </source>
</reference>
<sequence length="68" mass="7361">MTTSTHNQEIDKALKDHDKSISDLKSVLEILAKQQEQMLVSLNALAAGNSSHTPHVDRSNSTSTGDQS</sequence>
<reference evidence="2" key="1">
    <citation type="journal article" date="2022" name="Mol. Ecol. Resour.">
        <title>The genomes of chicory, endive, great burdock and yacon provide insights into Asteraceae palaeo-polyploidization history and plant inulin production.</title>
        <authorList>
            <person name="Fan W."/>
            <person name="Wang S."/>
            <person name="Wang H."/>
            <person name="Wang A."/>
            <person name="Jiang F."/>
            <person name="Liu H."/>
            <person name="Zhao H."/>
            <person name="Xu D."/>
            <person name="Zhang Y."/>
        </authorList>
    </citation>
    <scope>NUCLEOTIDE SEQUENCE [LARGE SCALE GENOMIC DNA]</scope>
    <source>
        <strain evidence="2">cv. Yunnan</strain>
    </source>
</reference>
<organism evidence="1 2">
    <name type="scientific">Smallanthus sonchifolius</name>
    <dbReference type="NCBI Taxonomy" id="185202"/>
    <lineage>
        <taxon>Eukaryota</taxon>
        <taxon>Viridiplantae</taxon>
        <taxon>Streptophyta</taxon>
        <taxon>Embryophyta</taxon>
        <taxon>Tracheophyta</taxon>
        <taxon>Spermatophyta</taxon>
        <taxon>Magnoliopsida</taxon>
        <taxon>eudicotyledons</taxon>
        <taxon>Gunneridae</taxon>
        <taxon>Pentapetalae</taxon>
        <taxon>asterids</taxon>
        <taxon>campanulids</taxon>
        <taxon>Asterales</taxon>
        <taxon>Asteraceae</taxon>
        <taxon>Asteroideae</taxon>
        <taxon>Heliantheae alliance</taxon>
        <taxon>Millerieae</taxon>
        <taxon>Smallanthus</taxon>
    </lineage>
</organism>
<gene>
    <name evidence="1" type="ORF">L1987_28592</name>
</gene>
<name>A0ACB9HZ46_9ASTR</name>
<evidence type="ECO:0000313" key="2">
    <source>
        <dbReference type="Proteomes" id="UP001056120"/>
    </source>
</evidence>
<dbReference type="Proteomes" id="UP001056120">
    <property type="component" value="Linkage Group LG10"/>
</dbReference>
<evidence type="ECO:0000313" key="1">
    <source>
        <dbReference type="EMBL" id="KAI3800501.1"/>
    </source>
</evidence>
<protein>
    <submittedName>
        <fullName evidence="1">Uncharacterized protein</fullName>
    </submittedName>
</protein>